<dbReference type="EMBL" id="CP134206">
    <property type="protein sequence ID" value="WND05737.1"/>
    <property type="molecule type" value="Genomic_DNA"/>
</dbReference>
<dbReference type="AlphaFoldDB" id="A0A1P8EJ72"/>
<dbReference type="Pfam" id="PF11042">
    <property type="entry name" value="DUF2750"/>
    <property type="match status" value="1"/>
</dbReference>
<proteinExistence type="predicted"/>
<accession>A0A1P8EJ72</accession>
<sequence>MRNPYQRKAASVTSEHTTLQPKELYKQFIESIVAQRQLMALYDDGWALCGTPNGQQAFAIWQNKGLAQLMIKGAWESYQTREIPLLNFVQEIIPYLREKNTLLSLNLTPEGQNILVRPEAMLLDIKNYLYQLYVQQPQLFEDIKLPKPRTIRLN</sequence>
<dbReference type="Proteomes" id="UP000185674">
    <property type="component" value="Chromosome"/>
</dbReference>
<dbReference type="RefSeq" id="WP_004935204.1">
    <property type="nucleotide sequence ID" value="NZ_BBNM01000006.1"/>
</dbReference>
<name>A0A1P8EJ72_9GAMM</name>
<dbReference type="GeneID" id="67510307"/>
<organism evidence="1 3">
    <name type="scientific">Acinetobacter soli</name>
    <dbReference type="NCBI Taxonomy" id="487316"/>
    <lineage>
        <taxon>Bacteria</taxon>
        <taxon>Pseudomonadati</taxon>
        <taxon>Pseudomonadota</taxon>
        <taxon>Gammaproteobacteria</taxon>
        <taxon>Moraxellales</taxon>
        <taxon>Moraxellaceae</taxon>
        <taxon>Acinetobacter</taxon>
    </lineage>
</organism>
<dbReference type="Proteomes" id="UP001256400">
    <property type="component" value="Chromosome"/>
</dbReference>
<protein>
    <submittedName>
        <fullName evidence="2">DUF2750 domain-containing protein</fullName>
    </submittedName>
</protein>
<reference evidence="1 3" key="1">
    <citation type="submission" date="2016-08" db="EMBL/GenBank/DDBJ databases">
        <title>Complete genome sequence of Acinetobacter baylyi strain GFJ2.</title>
        <authorList>
            <person name="Tabata M."/>
            <person name="Kuboki S."/>
            <person name="Gibu N."/>
            <person name="Kinouchi Y."/>
            <person name="Vangnai A."/>
            <person name="Kasai D."/>
            <person name="Fukuda M."/>
        </authorList>
    </citation>
    <scope>NUCLEOTIDE SEQUENCE [LARGE SCALE GENOMIC DNA]</scope>
    <source>
        <strain evidence="1 3">GFJ2</strain>
    </source>
</reference>
<dbReference type="KEGG" id="asol:BEN76_09565"/>
<evidence type="ECO:0000313" key="3">
    <source>
        <dbReference type="Proteomes" id="UP000185674"/>
    </source>
</evidence>
<dbReference type="EMBL" id="CP016896">
    <property type="protein sequence ID" value="APV36254.1"/>
    <property type="molecule type" value="Genomic_DNA"/>
</dbReference>
<evidence type="ECO:0000313" key="1">
    <source>
        <dbReference type="EMBL" id="APV36254.1"/>
    </source>
</evidence>
<reference evidence="2" key="2">
    <citation type="submission" date="2023-09" db="EMBL/GenBank/DDBJ databases">
        <title>Acinetobacter soli.</title>
        <authorList>
            <person name="Kim B."/>
            <person name="Kim D."/>
            <person name="Park D."/>
        </authorList>
    </citation>
    <scope>NUCLEOTIDE SEQUENCE</scope>
    <source>
        <strain evidence="2">2023.05</strain>
    </source>
</reference>
<gene>
    <name evidence="1" type="ORF">BEN76_09565</name>
    <name evidence="2" type="ORF">RHP80_00745</name>
</gene>
<dbReference type="eggNOG" id="ENOG5032Y1N">
    <property type="taxonomic scope" value="Bacteria"/>
</dbReference>
<dbReference type="InterPro" id="IPR021284">
    <property type="entry name" value="DUF2750"/>
</dbReference>
<evidence type="ECO:0000313" key="2">
    <source>
        <dbReference type="EMBL" id="WND05737.1"/>
    </source>
</evidence>